<dbReference type="RefSeq" id="WP_084114101.1">
    <property type="nucleotide sequence ID" value="NZ_FWXH01000002.1"/>
</dbReference>
<reference evidence="2 3" key="1">
    <citation type="submission" date="2017-04" db="EMBL/GenBank/DDBJ databases">
        <authorList>
            <person name="Afonso C.L."/>
            <person name="Miller P.J."/>
            <person name="Scott M.A."/>
            <person name="Spackman E."/>
            <person name="Goraichik I."/>
            <person name="Dimitrov K.M."/>
            <person name="Suarez D.L."/>
            <person name="Swayne D.E."/>
        </authorList>
    </citation>
    <scope>NUCLEOTIDE SEQUENCE [LARGE SCALE GENOMIC DNA]</scope>
    <source>
        <strain evidence="2 3">DSM 12555</strain>
    </source>
</reference>
<dbReference type="CDD" id="cd17332">
    <property type="entry name" value="MFS_MelB_like"/>
    <property type="match status" value="1"/>
</dbReference>
<feature type="transmembrane region" description="Helical" evidence="1">
    <location>
        <begin position="48"/>
        <end position="70"/>
    </location>
</feature>
<proteinExistence type="predicted"/>
<dbReference type="STRING" id="1121291.SAMN02745134_00890"/>
<feature type="transmembrane region" description="Helical" evidence="1">
    <location>
        <begin position="91"/>
        <end position="108"/>
    </location>
</feature>
<protein>
    <submittedName>
        <fullName evidence="2">Glycoside/pentoside/hexuronide:cation symporter, GPH family</fullName>
    </submittedName>
</protein>
<dbReference type="InterPro" id="IPR036259">
    <property type="entry name" value="MFS_trans_sf"/>
</dbReference>
<keyword evidence="3" id="KW-1185">Reference proteome</keyword>
<feature type="transmembrane region" description="Helical" evidence="1">
    <location>
        <begin position="275"/>
        <end position="294"/>
    </location>
</feature>
<dbReference type="InterPro" id="IPR001927">
    <property type="entry name" value="Na/Gal_symport"/>
</dbReference>
<sequence>MENKGNKVDKGDKKLTLKEKISYGLGDFGNGFMFDLGQAYLLQFYTDVVGIAASAAGGIFLFTKIFDAFMDPLAGTLIDSRKPDKHGKFRTVMFFSSILLAIMTVITFTNPAKTPGSKLIFAYATYMLWGLLYSFTNVPYGSLGSVITQNTQERTLLATFRQVGSSAALLITGVVFIPLVTLFGNPRIGYPIITAVMGFIGVCAFYTTYKNTTEVVIHDPKKEEKITPRTLANAIVHNRALLTLILMTIFSISAYNIKTAMIVYYCKYNLGNARLVAYVNFFTIGCAVAGVSFVPKLVKKFGKKKTTIIGFSMSVIADTINFLLPGTHFVIFIILAAIAFVGISIPNAITWAFVSDAIDYGEWKTGERREGITYSVFNFSRKIAQSIAGALAGVGLGVVGYVANAKQSAHALLGIKGLLLLYPAFALLMAAIVLGVLYNLSDAKFSEIIAELRSRKSSKE</sequence>
<keyword evidence="1" id="KW-1133">Transmembrane helix</keyword>
<dbReference type="Proteomes" id="UP000192468">
    <property type="component" value="Unassembled WGS sequence"/>
</dbReference>
<dbReference type="OrthoDB" id="9764596at2"/>
<evidence type="ECO:0000313" key="3">
    <source>
        <dbReference type="Proteomes" id="UP000192468"/>
    </source>
</evidence>
<dbReference type="InterPro" id="IPR039672">
    <property type="entry name" value="MFS_2"/>
</dbReference>
<dbReference type="NCBIfam" id="TIGR00792">
    <property type="entry name" value="gph"/>
    <property type="match status" value="1"/>
</dbReference>
<feature type="transmembrane region" description="Helical" evidence="1">
    <location>
        <begin position="230"/>
        <end position="255"/>
    </location>
</feature>
<feature type="transmembrane region" description="Helical" evidence="1">
    <location>
        <begin position="120"/>
        <end position="143"/>
    </location>
</feature>
<name>A0A1W1X812_9CLOT</name>
<keyword evidence="1" id="KW-0472">Membrane</keyword>
<dbReference type="GO" id="GO:0005886">
    <property type="term" value="C:plasma membrane"/>
    <property type="evidence" value="ECO:0007669"/>
    <property type="project" value="TreeGrafter"/>
</dbReference>
<organism evidence="2 3">
    <name type="scientific">Clostridium acidisoli DSM 12555</name>
    <dbReference type="NCBI Taxonomy" id="1121291"/>
    <lineage>
        <taxon>Bacteria</taxon>
        <taxon>Bacillati</taxon>
        <taxon>Bacillota</taxon>
        <taxon>Clostridia</taxon>
        <taxon>Eubacteriales</taxon>
        <taxon>Clostridiaceae</taxon>
        <taxon>Clostridium</taxon>
    </lineage>
</organism>
<dbReference type="GO" id="GO:0008643">
    <property type="term" value="P:carbohydrate transport"/>
    <property type="evidence" value="ECO:0007669"/>
    <property type="project" value="InterPro"/>
</dbReference>
<evidence type="ECO:0000256" key="1">
    <source>
        <dbReference type="SAM" id="Phobius"/>
    </source>
</evidence>
<dbReference type="SUPFAM" id="SSF103473">
    <property type="entry name" value="MFS general substrate transporter"/>
    <property type="match status" value="1"/>
</dbReference>
<feature type="transmembrane region" description="Helical" evidence="1">
    <location>
        <begin position="188"/>
        <end position="209"/>
    </location>
</feature>
<feature type="transmembrane region" description="Helical" evidence="1">
    <location>
        <begin position="330"/>
        <end position="354"/>
    </location>
</feature>
<keyword evidence="1" id="KW-0812">Transmembrane</keyword>
<dbReference type="GO" id="GO:0015293">
    <property type="term" value="F:symporter activity"/>
    <property type="evidence" value="ECO:0007669"/>
    <property type="project" value="InterPro"/>
</dbReference>
<dbReference type="PANTHER" id="PTHR11328">
    <property type="entry name" value="MAJOR FACILITATOR SUPERFAMILY DOMAIN-CONTAINING PROTEIN"/>
    <property type="match status" value="1"/>
</dbReference>
<accession>A0A1W1X812</accession>
<feature type="transmembrane region" description="Helical" evidence="1">
    <location>
        <begin position="415"/>
        <end position="438"/>
    </location>
</feature>
<dbReference type="GO" id="GO:0006814">
    <property type="term" value="P:sodium ion transport"/>
    <property type="evidence" value="ECO:0007669"/>
    <property type="project" value="InterPro"/>
</dbReference>
<feature type="transmembrane region" description="Helical" evidence="1">
    <location>
        <begin position="163"/>
        <end position="182"/>
    </location>
</feature>
<feature type="transmembrane region" description="Helical" evidence="1">
    <location>
        <begin position="383"/>
        <end position="403"/>
    </location>
</feature>
<dbReference type="Pfam" id="PF13347">
    <property type="entry name" value="MFS_2"/>
    <property type="match status" value="1"/>
</dbReference>
<gene>
    <name evidence="2" type="ORF">SAMN02745134_00890</name>
</gene>
<dbReference type="PANTHER" id="PTHR11328:SF24">
    <property type="entry name" value="MAJOR FACILITATOR SUPERFAMILY (MFS) PROFILE DOMAIN-CONTAINING PROTEIN"/>
    <property type="match status" value="1"/>
</dbReference>
<dbReference type="Gene3D" id="1.20.1250.20">
    <property type="entry name" value="MFS general substrate transporter like domains"/>
    <property type="match status" value="1"/>
</dbReference>
<dbReference type="AlphaFoldDB" id="A0A1W1X812"/>
<dbReference type="EMBL" id="FWXH01000002">
    <property type="protein sequence ID" value="SMC19641.1"/>
    <property type="molecule type" value="Genomic_DNA"/>
</dbReference>
<evidence type="ECO:0000313" key="2">
    <source>
        <dbReference type="EMBL" id="SMC19641.1"/>
    </source>
</evidence>